<accession>A0A0A8YHD4</accession>
<protein>
    <submittedName>
        <fullName evidence="1">Uncharacterized protein</fullName>
    </submittedName>
</protein>
<evidence type="ECO:0000313" key="1">
    <source>
        <dbReference type="EMBL" id="JAD24835.1"/>
    </source>
</evidence>
<dbReference type="AlphaFoldDB" id="A0A0A8YHD4"/>
<proteinExistence type="predicted"/>
<organism evidence="1">
    <name type="scientific">Arundo donax</name>
    <name type="common">Giant reed</name>
    <name type="synonym">Donax arundinaceus</name>
    <dbReference type="NCBI Taxonomy" id="35708"/>
    <lineage>
        <taxon>Eukaryota</taxon>
        <taxon>Viridiplantae</taxon>
        <taxon>Streptophyta</taxon>
        <taxon>Embryophyta</taxon>
        <taxon>Tracheophyta</taxon>
        <taxon>Spermatophyta</taxon>
        <taxon>Magnoliopsida</taxon>
        <taxon>Liliopsida</taxon>
        <taxon>Poales</taxon>
        <taxon>Poaceae</taxon>
        <taxon>PACMAD clade</taxon>
        <taxon>Arundinoideae</taxon>
        <taxon>Arundineae</taxon>
        <taxon>Arundo</taxon>
    </lineage>
</organism>
<name>A0A0A8YHD4_ARUDO</name>
<reference evidence="1" key="2">
    <citation type="journal article" date="2015" name="Data Brief">
        <title>Shoot transcriptome of the giant reed, Arundo donax.</title>
        <authorList>
            <person name="Barrero R.A."/>
            <person name="Guerrero F.D."/>
            <person name="Moolhuijzen P."/>
            <person name="Goolsby J.A."/>
            <person name="Tidwell J."/>
            <person name="Bellgard S.E."/>
            <person name="Bellgard M.I."/>
        </authorList>
    </citation>
    <scope>NUCLEOTIDE SEQUENCE</scope>
    <source>
        <tissue evidence="1">Shoot tissue taken approximately 20 cm above the soil surface</tissue>
    </source>
</reference>
<dbReference type="EMBL" id="GBRH01273060">
    <property type="protein sequence ID" value="JAD24835.1"/>
    <property type="molecule type" value="Transcribed_RNA"/>
</dbReference>
<reference evidence="1" key="1">
    <citation type="submission" date="2014-09" db="EMBL/GenBank/DDBJ databases">
        <authorList>
            <person name="Magalhaes I.L.F."/>
            <person name="Oliveira U."/>
            <person name="Santos F.R."/>
            <person name="Vidigal T.H.D.A."/>
            <person name="Brescovit A.D."/>
            <person name="Santos A.J."/>
        </authorList>
    </citation>
    <scope>NUCLEOTIDE SEQUENCE</scope>
    <source>
        <tissue evidence="1">Shoot tissue taken approximately 20 cm above the soil surface</tissue>
    </source>
</reference>
<sequence length="47" mass="5495">MYLYVLLYVKPSTFSNNALWYCSENLSFGDVLVGAKFSTYPFFFYST</sequence>